<dbReference type="SMART" id="SM00899">
    <property type="entry name" value="FeoA"/>
    <property type="match status" value="1"/>
</dbReference>
<dbReference type="SUPFAM" id="SSF50037">
    <property type="entry name" value="C-terminal domain of transcriptional repressors"/>
    <property type="match status" value="1"/>
</dbReference>
<dbReference type="InterPro" id="IPR053184">
    <property type="entry name" value="FeoA-like"/>
</dbReference>
<dbReference type="InterPro" id="IPR038157">
    <property type="entry name" value="FeoA_core_dom"/>
</dbReference>
<keyword evidence="1" id="KW-0408">Iron</keyword>
<evidence type="ECO:0000256" key="1">
    <source>
        <dbReference type="ARBA" id="ARBA00023004"/>
    </source>
</evidence>
<dbReference type="PANTHER" id="PTHR43151">
    <property type="entry name" value="FEOA FAMILY PROTEIN"/>
    <property type="match status" value="1"/>
</dbReference>
<feature type="domain" description="Ferrous iron transporter FeoA-like" evidence="2">
    <location>
        <begin position="3"/>
        <end position="76"/>
    </location>
</feature>
<dbReference type="PANTHER" id="PTHR43151:SF1">
    <property type="entry name" value="SSR2333 PROTEIN"/>
    <property type="match status" value="1"/>
</dbReference>
<evidence type="ECO:0000259" key="2">
    <source>
        <dbReference type="SMART" id="SM00899"/>
    </source>
</evidence>
<dbReference type="Gene3D" id="2.30.30.90">
    <property type="match status" value="1"/>
</dbReference>
<dbReference type="AlphaFoldDB" id="A0A7C4FBS6"/>
<dbReference type="Pfam" id="PF04023">
    <property type="entry name" value="FeoA"/>
    <property type="match status" value="1"/>
</dbReference>
<protein>
    <recommendedName>
        <fullName evidence="2">Ferrous iron transporter FeoA-like domain-containing protein</fullName>
    </recommendedName>
</protein>
<organism evidence="3">
    <name type="scientific">Ignisphaera aggregans</name>
    <dbReference type="NCBI Taxonomy" id="334771"/>
    <lineage>
        <taxon>Archaea</taxon>
        <taxon>Thermoproteota</taxon>
        <taxon>Thermoprotei</taxon>
        <taxon>Desulfurococcales</taxon>
        <taxon>Desulfurococcaceae</taxon>
        <taxon>Ignisphaera</taxon>
    </lineage>
</organism>
<reference evidence="3" key="1">
    <citation type="journal article" date="2020" name="mSystems">
        <title>Genome- and Community-Level Interaction Insights into Carbon Utilization and Element Cycling Functions of Hydrothermarchaeota in Hydrothermal Sediment.</title>
        <authorList>
            <person name="Zhou Z."/>
            <person name="Liu Y."/>
            <person name="Xu W."/>
            <person name="Pan J."/>
            <person name="Luo Z.H."/>
            <person name="Li M."/>
        </authorList>
    </citation>
    <scope>NUCLEOTIDE SEQUENCE [LARGE SCALE GENOMIC DNA]</scope>
    <source>
        <strain evidence="3">SpSt-732</strain>
    </source>
</reference>
<accession>A0A7C4FBS6</accession>
<proteinExistence type="predicted"/>
<dbReference type="EMBL" id="DTFF01000050">
    <property type="protein sequence ID" value="HGI87982.1"/>
    <property type="molecule type" value="Genomic_DNA"/>
</dbReference>
<name>A0A7C4FBS6_9CREN</name>
<dbReference type="GO" id="GO:0046914">
    <property type="term" value="F:transition metal ion binding"/>
    <property type="evidence" value="ECO:0007669"/>
    <property type="project" value="InterPro"/>
</dbReference>
<evidence type="ECO:0000313" key="3">
    <source>
        <dbReference type="EMBL" id="HGI87982.1"/>
    </source>
</evidence>
<dbReference type="InterPro" id="IPR007167">
    <property type="entry name" value="Fe-transptr_FeoA-like"/>
</dbReference>
<comment type="caution">
    <text evidence="3">The sequence shown here is derived from an EMBL/GenBank/DDBJ whole genome shotgun (WGS) entry which is preliminary data.</text>
</comment>
<sequence>MPTPLCNVPPNSVATIIQIDAGPGLKTRLLNMGFVNGVKVKVLENRGGHLLVALEGGLGRVVALSRGIAMKILVDVQG</sequence>
<dbReference type="InterPro" id="IPR008988">
    <property type="entry name" value="Transcriptional_repressor_C"/>
</dbReference>
<gene>
    <name evidence="3" type="ORF">ENV14_06310</name>
</gene>